<evidence type="ECO:0000256" key="3">
    <source>
        <dbReference type="ARBA" id="ARBA00022842"/>
    </source>
</evidence>
<dbReference type="PANTHER" id="PTHR24092:SF150">
    <property type="entry name" value="PHOSPHOLIPID-TRANSPORTING ATPASE"/>
    <property type="match status" value="1"/>
</dbReference>
<organism evidence="6 7">
    <name type="scientific">Ambrosiozyma monospora</name>
    <name type="common">Yeast</name>
    <name type="synonym">Endomycopsis monosporus</name>
    <dbReference type="NCBI Taxonomy" id="43982"/>
    <lineage>
        <taxon>Eukaryota</taxon>
        <taxon>Fungi</taxon>
        <taxon>Dikarya</taxon>
        <taxon>Ascomycota</taxon>
        <taxon>Saccharomycotina</taxon>
        <taxon>Pichiomycetes</taxon>
        <taxon>Pichiales</taxon>
        <taxon>Pichiaceae</taxon>
        <taxon>Ambrosiozyma</taxon>
    </lineage>
</organism>
<dbReference type="GO" id="GO:0045332">
    <property type="term" value="P:phospholipid translocation"/>
    <property type="evidence" value="ECO:0007669"/>
    <property type="project" value="TreeGrafter"/>
</dbReference>
<comment type="caution">
    <text evidence="6">The sequence shown here is derived from an EMBL/GenBank/DDBJ whole genome shotgun (WGS) entry which is preliminary data.</text>
</comment>
<feature type="transmembrane region" description="Helical" evidence="4">
    <location>
        <begin position="199"/>
        <end position="222"/>
    </location>
</feature>
<evidence type="ECO:0000256" key="2">
    <source>
        <dbReference type="ARBA" id="ARBA00022723"/>
    </source>
</evidence>
<feature type="transmembrane region" description="Helical" evidence="4">
    <location>
        <begin position="134"/>
        <end position="156"/>
    </location>
</feature>
<dbReference type="Proteomes" id="UP001165063">
    <property type="component" value="Unassembled WGS sequence"/>
</dbReference>
<evidence type="ECO:0000256" key="1">
    <source>
        <dbReference type="ARBA" id="ARBA00004141"/>
    </source>
</evidence>
<comment type="subcellular location">
    <subcellularLocation>
        <location evidence="1">Membrane</location>
        <topology evidence="1">Multi-pass membrane protein</topology>
    </subcellularLocation>
</comment>
<feature type="transmembrane region" description="Helical" evidence="4">
    <location>
        <begin position="91"/>
        <end position="114"/>
    </location>
</feature>
<accession>A0A9W7DKI0</accession>
<dbReference type="PANTHER" id="PTHR24092">
    <property type="entry name" value="PROBABLE PHOSPHOLIPID-TRANSPORTING ATPASE"/>
    <property type="match status" value="1"/>
</dbReference>
<sequence>MIQAAHVGVGISGMEGMQAARSADFAIGQFKYLKKLLLVHGSWSYQRISLSILYSFYKNITLYMCQFWYVFSNGFSGQSIVESWTLTFYNVIFLVLPPFVIGIFDQYISAKMLLQYPKLYKIGQTGSFFNVEIFWSWAVNGFYHSAIIYIALINIYKYGNQLSGGAIADHWSFGVTVYTVCLVTSLGKAALVSSQWTKFTLIAIPGSFALWILIFPLYAIIAPKAGASKEYWGILPHVYGSAVYWTTSVVIPLMCLARDLLWKYYKRTWNPEFYHKVQTIQKYQIQEHKPRFSSFQRTIRKVRQVHRMRKQRGFAFSQVEGQESIVRKYDTTKRRGLFGELG</sequence>
<dbReference type="OrthoDB" id="377733at2759"/>
<evidence type="ECO:0000313" key="6">
    <source>
        <dbReference type="EMBL" id="GMG56146.1"/>
    </source>
</evidence>
<dbReference type="SUPFAM" id="SSF81665">
    <property type="entry name" value="Calcium ATPase, transmembrane domain M"/>
    <property type="match status" value="1"/>
</dbReference>
<keyword evidence="3" id="KW-0460">Magnesium</keyword>
<dbReference type="GO" id="GO:0046872">
    <property type="term" value="F:metal ion binding"/>
    <property type="evidence" value="ECO:0007669"/>
    <property type="project" value="UniProtKB-KW"/>
</dbReference>
<evidence type="ECO:0000259" key="5">
    <source>
        <dbReference type="Pfam" id="PF16212"/>
    </source>
</evidence>
<proteinExistence type="predicted"/>
<dbReference type="GO" id="GO:0140326">
    <property type="term" value="F:ATPase-coupled intramembrane lipid transporter activity"/>
    <property type="evidence" value="ECO:0007669"/>
    <property type="project" value="TreeGrafter"/>
</dbReference>
<dbReference type="InterPro" id="IPR023298">
    <property type="entry name" value="ATPase_P-typ_TM_dom_sf"/>
</dbReference>
<feature type="transmembrane region" description="Helical" evidence="4">
    <location>
        <begin position="52"/>
        <end position="71"/>
    </location>
</feature>
<dbReference type="Pfam" id="PF16212">
    <property type="entry name" value="PhoLip_ATPase_C"/>
    <property type="match status" value="1"/>
</dbReference>
<name>A0A9W7DKI0_AMBMO</name>
<dbReference type="GO" id="GO:0006892">
    <property type="term" value="P:post-Golgi vesicle-mediated transport"/>
    <property type="evidence" value="ECO:0007669"/>
    <property type="project" value="TreeGrafter"/>
</dbReference>
<keyword evidence="4" id="KW-1133">Transmembrane helix</keyword>
<keyword evidence="7" id="KW-1185">Reference proteome</keyword>
<reference evidence="6" key="1">
    <citation type="submission" date="2023-04" db="EMBL/GenBank/DDBJ databases">
        <title>Ambrosiozyma monospora NBRC 1965.</title>
        <authorList>
            <person name="Ichikawa N."/>
            <person name="Sato H."/>
            <person name="Tonouchi N."/>
        </authorList>
    </citation>
    <scope>NUCLEOTIDE SEQUENCE</scope>
    <source>
        <strain evidence="6">NBRC 1965</strain>
    </source>
</reference>
<dbReference type="GO" id="GO:0032456">
    <property type="term" value="P:endocytic recycling"/>
    <property type="evidence" value="ECO:0007669"/>
    <property type="project" value="TreeGrafter"/>
</dbReference>
<evidence type="ECO:0000256" key="4">
    <source>
        <dbReference type="SAM" id="Phobius"/>
    </source>
</evidence>
<gene>
    <name evidence="6" type="ORF">Amon01_000821300</name>
</gene>
<keyword evidence="2" id="KW-0479">Metal-binding</keyword>
<feature type="transmembrane region" description="Helical" evidence="4">
    <location>
        <begin position="168"/>
        <end position="187"/>
    </location>
</feature>
<dbReference type="GO" id="GO:0005802">
    <property type="term" value="C:trans-Golgi network"/>
    <property type="evidence" value="ECO:0007669"/>
    <property type="project" value="TreeGrafter"/>
</dbReference>
<keyword evidence="4" id="KW-0472">Membrane</keyword>
<protein>
    <submittedName>
        <fullName evidence="6">Unnamed protein product</fullName>
    </submittedName>
</protein>
<keyword evidence="4" id="KW-0812">Transmembrane</keyword>
<feature type="domain" description="P-type ATPase C-terminal" evidence="5">
    <location>
        <begin position="20"/>
        <end position="272"/>
    </location>
</feature>
<dbReference type="GO" id="GO:0005886">
    <property type="term" value="C:plasma membrane"/>
    <property type="evidence" value="ECO:0007669"/>
    <property type="project" value="TreeGrafter"/>
</dbReference>
<dbReference type="InterPro" id="IPR032630">
    <property type="entry name" value="P_typ_ATPase_c"/>
</dbReference>
<evidence type="ECO:0000313" key="7">
    <source>
        <dbReference type="Proteomes" id="UP001165063"/>
    </source>
</evidence>
<dbReference type="EMBL" id="BSXU01006980">
    <property type="protein sequence ID" value="GMG56146.1"/>
    <property type="molecule type" value="Genomic_DNA"/>
</dbReference>
<dbReference type="AlphaFoldDB" id="A0A9W7DKI0"/>
<feature type="transmembrane region" description="Helical" evidence="4">
    <location>
        <begin position="242"/>
        <end position="261"/>
    </location>
</feature>